<dbReference type="PANTHER" id="PTHR42695:SF5">
    <property type="entry name" value="GLUTAMINE AMIDOTRANSFERASE YLR126C-RELATED"/>
    <property type="match status" value="1"/>
</dbReference>
<dbReference type="CDD" id="cd01741">
    <property type="entry name" value="GATase1_1"/>
    <property type="match status" value="1"/>
</dbReference>
<dbReference type="EMBL" id="AAMT01000004">
    <property type="protein sequence ID" value="EAQ13629.1"/>
    <property type="molecule type" value="Genomic_DNA"/>
</dbReference>
<dbReference type="NCBIfam" id="NF005743">
    <property type="entry name" value="PRK07567.1"/>
    <property type="match status" value="1"/>
</dbReference>
<evidence type="ECO:0000313" key="3">
    <source>
        <dbReference type="Proteomes" id="UP000002931"/>
    </source>
</evidence>
<proteinExistence type="predicted"/>
<dbReference type="GO" id="GO:0005829">
    <property type="term" value="C:cytosol"/>
    <property type="evidence" value="ECO:0007669"/>
    <property type="project" value="TreeGrafter"/>
</dbReference>
<dbReference type="AlphaFoldDB" id="A3VDP0"/>
<feature type="domain" description="Glutamine amidotransferase" evidence="1">
    <location>
        <begin position="36"/>
        <end position="196"/>
    </location>
</feature>
<dbReference type="Proteomes" id="UP000002931">
    <property type="component" value="Unassembled WGS sequence"/>
</dbReference>
<dbReference type="InterPro" id="IPR029062">
    <property type="entry name" value="Class_I_gatase-like"/>
</dbReference>
<dbReference type="RefSeq" id="WP_008328519.1">
    <property type="nucleotide sequence ID" value="NZ_CH902578.1"/>
</dbReference>
<dbReference type="PROSITE" id="PS51273">
    <property type="entry name" value="GATASE_TYPE_1"/>
    <property type="match status" value="1"/>
</dbReference>
<dbReference type="Gene3D" id="3.40.50.880">
    <property type="match status" value="1"/>
</dbReference>
<reference evidence="2 3" key="1">
    <citation type="journal article" date="2010" name="J. Bacteriol.">
        <title>Genome sequences of Pelagibaca bermudensis HTCC2601T and Maritimibacter alkaliphilus HTCC2654T, the type strains of two marine Roseobacter genera.</title>
        <authorList>
            <person name="Thrash J.C."/>
            <person name="Cho J.C."/>
            <person name="Ferriera S."/>
            <person name="Johnson J."/>
            <person name="Vergin K.L."/>
            <person name="Giovannoni S.J."/>
        </authorList>
    </citation>
    <scope>NUCLEOTIDE SEQUENCE [LARGE SCALE GENOMIC DNA]</scope>
    <source>
        <strain evidence="2 3">HTCC2654</strain>
    </source>
</reference>
<keyword evidence="3" id="KW-1185">Reference proteome</keyword>
<keyword evidence="2" id="KW-0315">Glutamine amidotransferase</keyword>
<dbReference type="eggNOG" id="COG0518">
    <property type="taxonomic scope" value="Bacteria"/>
</dbReference>
<dbReference type="Pfam" id="PF00117">
    <property type="entry name" value="GATase"/>
    <property type="match status" value="1"/>
</dbReference>
<dbReference type="InterPro" id="IPR017926">
    <property type="entry name" value="GATASE"/>
</dbReference>
<evidence type="ECO:0000259" key="1">
    <source>
        <dbReference type="Pfam" id="PF00117"/>
    </source>
</evidence>
<sequence>MKPFLILQLRPETDAADDEFAAILAKGGLDEGEVHRIRLDQEDLPDDLDLTAYSGVIVGGGPGCVSDAPETKDPVEARIEASILSLMPEITERDLPFLGCCYGIGILGHHLEPGSVSKARYGEPVGATTCTLTDAGKADPLLAGMPASFKAFVGHKEALQHLPDGVVHLAQSAPCPFQMIRLGANVYATQFHPELDGHGLETRINIYKHRGYFAPDEAESLIAKGHAETVEAPALVLRNFATRYRR</sequence>
<name>A3VDP0_9RHOB</name>
<dbReference type="SUPFAM" id="SSF52317">
    <property type="entry name" value="Class I glutamine amidotransferase-like"/>
    <property type="match status" value="1"/>
</dbReference>
<protein>
    <submittedName>
        <fullName evidence="2">Glutamine amidotransferase, class-I</fullName>
    </submittedName>
</protein>
<accession>A3VDP0</accession>
<dbReference type="PANTHER" id="PTHR42695">
    <property type="entry name" value="GLUTAMINE AMIDOTRANSFERASE YLR126C-RELATED"/>
    <property type="match status" value="1"/>
</dbReference>
<dbReference type="HOGENOM" id="CLU_054974_4_0_5"/>
<dbReference type="InterPro" id="IPR044992">
    <property type="entry name" value="ChyE-like"/>
</dbReference>
<evidence type="ECO:0000313" key="2">
    <source>
        <dbReference type="EMBL" id="EAQ13629.1"/>
    </source>
</evidence>
<dbReference type="STRING" id="314271.RB2654_02909"/>
<dbReference type="OrthoDB" id="9794816at2"/>
<keyword evidence="2" id="KW-0808">Transferase</keyword>
<organism evidence="2 3">
    <name type="scientific">Maritimibacter alkaliphilus HTCC2654</name>
    <dbReference type="NCBI Taxonomy" id="314271"/>
    <lineage>
        <taxon>Bacteria</taxon>
        <taxon>Pseudomonadati</taxon>
        <taxon>Pseudomonadota</taxon>
        <taxon>Alphaproteobacteria</taxon>
        <taxon>Rhodobacterales</taxon>
        <taxon>Roseobacteraceae</taxon>
        <taxon>Maritimibacter</taxon>
    </lineage>
</organism>
<dbReference type="GO" id="GO:0016740">
    <property type="term" value="F:transferase activity"/>
    <property type="evidence" value="ECO:0007669"/>
    <property type="project" value="UniProtKB-KW"/>
</dbReference>
<comment type="caution">
    <text evidence="2">The sequence shown here is derived from an EMBL/GenBank/DDBJ whole genome shotgun (WGS) entry which is preliminary data.</text>
</comment>
<gene>
    <name evidence="2" type="ORF">RB2654_02909</name>
</gene>